<dbReference type="Pfam" id="PF01193">
    <property type="entry name" value="RNA_pol_L"/>
    <property type="match status" value="1"/>
</dbReference>
<dbReference type="EMBL" id="MN739082">
    <property type="protein sequence ID" value="QHS87515.1"/>
    <property type="molecule type" value="Genomic_DNA"/>
</dbReference>
<dbReference type="AlphaFoldDB" id="A0A6C0B5I6"/>
<dbReference type="Gene3D" id="2.170.120.12">
    <property type="entry name" value="DNA-directed RNA polymerase, insert domain"/>
    <property type="match status" value="1"/>
</dbReference>
<dbReference type="GO" id="GO:0005665">
    <property type="term" value="C:RNA polymerase II, core complex"/>
    <property type="evidence" value="ECO:0007669"/>
    <property type="project" value="TreeGrafter"/>
</dbReference>
<dbReference type="GO" id="GO:0006366">
    <property type="term" value="P:transcription by RNA polymerase II"/>
    <property type="evidence" value="ECO:0007669"/>
    <property type="project" value="TreeGrafter"/>
</dbReference>
<dbReference type="InterPro" id="IPR036603">
    <property type="entry name" value="RBP11-like"/>
</dbReference>
<evidence type="ECO:0000256" key="1">
    <source>
        <dbReference type="ARBA" id="ARBA00022478"/>
    </source>
</evidence>
<feature type="domain" description="DNA-directed RNA polymerase RpoA/D/Rpb3-type" evidence="3">
    <location>
        <begin position="16"/>
        <end position="259"/>
    </location>
</feature>
<dbReference type="GO" id="GO:0003899">
    <property type="term" value="F:DNA-directed RNA polymerase activity"/>
    <property type="evidence" value="ECO:0007669"/>
    <property type="project" value="InterPro"/>
</dbReference>
<proteinExistence type="predicted"/>
<evidence type="ECO:0000313" key="4">
    <source>
        <dbReference type="EMBL" id="QHS87515.1"/>
    </source>
</evidence>
<dbReference type="GO" id="GO:0046983">
    <property type="term" value="F:protein dimerization activity"/>
    <property type="evidence" value="ECO:0007669"/>
    <property type="project" value="InterPro"/>
</dbReference>
<name>A0A6C0B5I6_9ZZZZ</name>
<dbReference type="Gene3D" id="3.30.1360.10">
    <property type="entry name" value="RNA polymerase, RBP11-like subunit"/>
    <property type="match status" value="2"/>
</dbReference>
<keyword evidence="1" id="KW-0240">DNA-directed RNA polymerase</keyword>
<organism evidence="4">
    <name type="scientific">viral metagenome</name>
    <dbReference type="NCBI Taxonomy" id="1070528"/>
    <lineage>
        <taxon>unclassified sequences</taxon>
        <taxon>metagenomes</taxon>
        <taxon>organismal metagenomes</taxon>
    </lineage>
</organism>
<keyword evidence="2" id="KW-0804">Transcription</keyword>
<reference evidence="4" key="1">
    <citation type="journal article" date="2020" name="Nature">
        <title>Giant virus diversity and host interactions through global metagenomics.</title>
        <authorList>
            <person name="Schulz F."/>
            <person name="Roux S."/>
            <person name="Paez-Espino D."/>
            <person name="Jungbluth S."/>
            <person name="Walsh D.A."/>
            <person name="Denef V.J."/>
            <person name="McMahon K.D."/>
            <person name="Konstantinidis K.T."/>
            <person name="Eloe-Fadrosh E.A."/>
            <person name="Kyrpides N.C."/>
            <person name="Woyke T."/>
        </authorList>
    </citation>
    <scope>NUCLEOTIDE SEQUENCE</scope>
    <source>
        <strain evidence="4">GVMAG-M-3300010157-4</strain>
    </source>
</reference>
<dbReference type="PANTHER" id="PTHR11800">
    <property type="entry name" value="DNA-DIRECTED RNA POLYMERASE"/>
    <property type="match status" value="1"/>
</dbReference>
<dbReference type="SUPFAM" id="SSF55257">
    <property type="entry name" value="RBP11-like subunits of RNA polymerase"/>
    <property type="match status" value="2"/>
</dbReference>
<sequence>MNPKIDNVSEEAGLLRFTLSGVNISLANAVRRIILNDIDTVVFRTETHDVNQCKIEINTCRQHNEIVKQRLSCIPIHSTDLAHLPGNYYLEVDVANTTDHIIYVTTEQFVIKDKRTHEPLPRTEVAKIFPADTKTGAFIDFVRLRPQIGNTPGEQIKLTCEFSVATAGTSSMFNVVSKCAYAYTPDTKKSAAAWDKIESQKRSKGATVAEIEYMRRDFNAIDAQRYCVEESFDFVVGTLGVFANADIVKKACKVMEHKLRGTITKIETGAFIVEPSETTMDNCYNIVLEHEDYTLGKAIEYYLYDRYFNGDKRLTFCAFKKAHPHDDYSIIQVAYKDNVSVANITQDVATACAELVGVYTAIFGMM</sequence>
<evidence type="ECO:0000259" key="3">
    <source>
        <dbReference type="Pfam" id="PF01193"/>
    </source>
</evidence>
<dbReference type="InterPro" id="IPR036643">
    <property type="entry name" value="RNApol_insert_sf"/>
</dbReference>
<accession>A0A6C0B5I6</accession>
<protein>
    <recommendedName>
        <fullName evidence="3">DNA-directed RNA polymerase RpoA/D/Rpb3-type domain-containing protein</fullName>
    </recommendedName>
</protein>
<dbReference type="PANTHER" id="PTHR11800:SF2">
    <property type="entry name" value="DNA-DIRECTED RNA POLYMERASE II SUBUNIT RPB3"/>
    <property type="match status" value="1"/>
</dbReference>
<dbReference type="InterPro" id="IPR050518">
    <property type="entry name" value="Rpo3/RPB3_RNA_Pol_subunit"/>
</dbReference>
<dbReference type="InterPro" id="IPR011263">
    <property type="entry name" value="DNA-dir_RNA_pol_RpoA/D/Rpb3"/>
</dbReference>
<evidence type="ECO:0000256" key="2">
    <source>
        <dbReference type="ARBA" id="ARBA00023163"/>
    </source>
</evidence>